<proteinExistence type="predicted"/>
<reference evidence="2" key="1">
    <citation type="submission" date="2021-06" db="EMBL/GenBank/DDBJ databases">
        <title>New haloarchaea isolates fom saline soil.</title>
        <authorList>
            <person name="Duran-Viseras A."/>
            <person name="Sanchez-Porro C.S."/>
            <person name="Ventosa A."/>
        </authorList>
    </citation>
    <scope>NUCLEOTIDE SEQUENCE</scope>
    <source>
        <strain evidence="2">JCM 18369</strain>
    </source>
</reference>
<dbReference type="EMBL" id="JAHQXE010000001">
    <property type="protein sequence ID" value="MBV0900166.1"/>
    <property type="molecule type" value="Genomic_DNA"/>
</dbReference>
<evidence type="ECO:0000256" key="1">
    <source>
        <dbReference type="SAM" id="MobiDB-lite"/>
    </source>
</evidence>
<feature type="region of interest" description="Disordered" evidence="1">
    <location>
        <begin position="1"/>
        <end position="29"/>
    </location>
</feature>
<comment type="caution">
    <text evidence="2">The sequence shown here is derived from an EMBL/GenBank/DDBJ whole genome shotgun (WGS) entry which is preliminary data.</text>
</comment>
<organism evidence="2 3">
    <name type="scientific">Haloarcula salina</name>
    <dbReference type="NCBI Taxonomy" id="1429914"/>
    <lineage>
        <taxon>Archaea</taxon>
        <taxon>Methanobacteriati</taxon>
        <taxon>Methanobacteriota</taxon>
        <taxon>Stenosarchaea group</taxon>
        <taxon>Halobacteria</taxon>
        <taxon>Halobacteriales</taxon>
        <taxon>Haloarculaceae</taxon>
        <taxon>Haloarcula</taxon>
    </lineage>
</organism>
<feature type="region of interest" description="Disordered" evidence="1">
    <location>
        <begin position="54"/>
        <end position="76"/>
    </location>
</feature>
<gene>
    <name evidence="2" type="ORF">KTS37_00050</name>
</gene>
<dbReference type="RefSeq" id="WP_162412517.1">
    <property type="nucleotide sequence ID" value="NZ_JAHQXE010000001.1"/>
</dbReference>
<keyword evidence="3" id="KW-1185">Reference proteome</keyword>
<dbReference type="AlphaFoldDB" id="A0AA41FYJ4"/>
<feature type="compositionally biased region" description="Acidic residues" evidence="1">
    <location>
        <begin position="54"/>
        <end position="69"/>
    </location>
</feature>
<protein>
    <submittedName>
        <fullName evidence="2">Uncharacterized protein</fullName>
    </submittedName>
</protein>
<accession>A0AA41FYJ4</accession>
<dbReference type="Proteomes" id="UP001166304">
    <property type="component" value="Unassembled WGS sequence"/>
</dbReference>
<evidence type="ECO:0000313" key="3">
    <source>
        <dbReference type="Proteomes" id="UP001166304"/>
    </source>
</evidence>
<sequence length="76" mass="8107">MTDQTTLSEFGDDDAETAEQTTAPTPAENAEQIQSIIGLLETLTGKVGTLATELDEQATPEYSPEEIDSDPAGMFQ</sequence>
<feature type="compositionally biased region" description="Low complexity" evidence="1">
    <location>
        <begin position="18"/>
        <end position="29"/>
    </location>
</feature>
<name>A0AA41FYJ4_9EURY</name>
<evidence type="ECO:0000313" key="2">
    <source>
        <dbReference type="EMBL" id="MBV0900166.1"/>
    </source>
</evidence>